<sequence>MTTTAPASIEAPSPSDYPFIRIEHERQPVRTFGASSLAPVEWSDAAFRQHHFNNPVSVQHAQTRGLTNLSDATFKELCEIFSPRYFDYCIDSKKDLTILASKNADFFNENEDEDGHASYEQIESYLLHKSKLTIDVSWRRVAALYNDSDPDQQHALIYFFENCWNRSLIDLLSIRAPAINIADDLVENFETKNELGEIFVLDPDSKEWMLDRLFYNQFIVSAFDNHGEHYLICCSPTLKNAIAKATAFIRDCTRNTTKEVLLEYIQIHKSDNTYADAYVVYTGGSNRVMKDENPRLDWIPRQKTGDKSLKAEIYAIEKALGVQWAKVTTLENDLGI</sequence>
<dbReference type="AlphaFoldDB" id="A0A8I1ED89"/>
<dbReference type="EMBL" id="JAEHTE010000002">
    <property type="protein sequence ID" value="MBI6883138.1"/>
    <property type="molecule type" value="Genomic_DNA"/>
</dbReference>
<proteinExistence type="predicted"/>
<evidence type="ECO:0000313" key="2">
    <source>
        <dbReference type="Proteomes" id="UP000637061"/>
    </source>
</evidence>
<name>A0A8I1ED89_PSEPU</name>
<dbReference type="Proteomes" id="UP000637061">
    <property type="component" value="Unassembled WGS sequence"/>
</dbReference>
<reference evidence="1" key="1">
    <citation type="submission" date="2020-12" db="EMBL/GenBank/DDBJ databases">
        <title>Enhanced detection system for hospital associated transmission using whole genome sequencing surveillance.</title>
        <authorList>
            <person name="Harrison L.H."/>
            <person name="Van Tyne D."/>
            <person name="Marsh J.W."/>
            <person name="Griffith M.P."/>
            <person name="Snyder D.J."/>
            <person name="Cooper V.S."/>
            <person name="Mustapha M."/>
        </authorList>
    </citation>
    <scope>NUCLEOTIDE SEQUENCE</scope>
    <source>
        <strain evidence="1">PSB00042</strain>
    </source>
</reference>
<comment type="caution">
    <text evidence="1">The sequence shown here is derived from an EMBL/GenBank/DDBJ whole genome shotgun (WGS) entry which is preliminary data.</text>
</comment>
<protein>
    <submittedName>
        <fullName evidence="1">Uncharacterized protein</fullName>
    </submittedName>
</protein>
<organism evidence="1 2">
    <name type="scientific">Pseudomonas putida</name>
    <name type="common">Arthrobacter siderocapsulatus</name>
    <dbReference type="NCBI Taxonomy" id="303"/>
    <lineage>
        <taxon>Bacteria</taxon>
        <taxon>Pseudomonadati</taxon>
        <taxon>Pseudomonadota</taxon>
        <taxon>Gammaproteobacteria</taxon>
        <taxon>Pseudomonadales</taxon>
        <taxon>Pseudomonadaceae</taxon>
        <taxon>Pseudomonas</taxon>
    </lineage>
</organism>
<accession>A0A8I1ED89</accession>
<dbReference type="RefSeq" id="WP_198746752.1">
    <property type="nucleotide sequence ID" value="NZ_JAEHTE010000002.1"/>
</dbReference>
<gene>
    <name evidence="1" type="ORF">JEU22_04370</name>
</gene>
<evidence type="ECO:0000313" key="1">
    <source>
        <dbReference type="EMBL" id="MBI6883138.1"/>
    </source>
</evidence>